<protein>
    <submittedName>
        <fullName evidence="6">Stress response translation initiation inhibitor YciH</fullName>
    </submittedName>
</protein>
<evidence type="ECO:0000256" key="1">
    <source>
        <dbReference type="ARBA" id="ARBA00005422"/>
    </source>
</evidence>
<dbReference type="NCBIfam" id="NF006536">
    <property type="entry name" value="PRK09019.1"/>
    <property type="match status" value="1"/>
</dbReference>
<comment type="caution">
    <text evidence="6">The sequence shown here is derived from an EMBL/GenBank/DDBJ whole genome shotgun (WGS) entry which is preliminary data.</text>
</comment>
<dbReference type="SUPFAM" id="SSF55159">
    <property type="entry name" value="eIF1-like"/>
    <property type="match status" value="1"/>
</dbReference>
<dbReference type="GO" id="GO:0001731">
    <property type="term" value="P:formation of translation preinitiation complex"/>
    <property type="evidence" value="ECO:0007669"/>
    <property type="project" value="TreeGrafter"/>
</dbReference>
<dbReference type="RefSeq" id="WP_253967034.1">
    <property type="nucleotide sequence ID" value="NZ_JAMFTH010000001.1"/>
</dbReference>
<dbReference type="PANTHER" id="PTHR12789">
    <property type="entry name" value="DENSITY-REGULATED PROTEIN HOMOLOG"/>
    <property type="match status" value="1"/>
</dbReference>
<dbReference type="PROSITE" id="PS50296">
    <property type="entry name" value="SUI1"/>
    <property type="match status" value="1"/>
</dbReference>
<feature type="region of interest" description="Disordered" evidence="4">
    <location>
        <begin position="1"/>
        <end position="28"/>
    </location>
</feature>
<evidence type="ECO:0000259" key="5">
    <source>
        <dbReference type="PROSITE" id="PS50296"/>
    </source>
</evidence>
<dbReference type="Proteomes" id="UP001139319">
    <property type="component" value="Unassembled WGS sequence"/>
</dbReference>
<dbReference type="GO" id="GO:0003729">
    <property type="term" value="F:mRNA binding"/>
    <property type="evidence" value="ECO:0007669"/>
    <property type="project" value="TreeGrafter"/>
</dbReference>
<dbReference type="NCBIfam" id="TIGR01158">
    <property type="entry name" value="SUI1_rel"/>
    <property type="match status" value="1"/>
</dbReference>
<gene>
    <name evidence="6" type="primary">yciH</name>
    <name evidence="6" type="ORF">M6D89_05565</name>
</gene>
<comment type="similarity">
    <text evidence="1">Belongs to the SUI1 family.</text>
</comment>
<dbReference type="InterPro" id="IPR036877">
    <property type="entry name" value="SUI1_dom_sf"/>
</dbReference>
<dbReference type="InterPro" id="IPR005872">
    <property type="entry name" value="SUI1_arc_bac"/>
</dbReference>
<name>A0A9X2HV47_9GAMM</name>
<dbReference type="InterPro" id="IPR001950">
    <property type="entry name" value="SUI1"/>
</dbReference>
<keyword evidence="2" id="KW-0810">Translation regulation</keyword>
<evidence type="ECO:0000313" key="6">
    <source>
        <dbReference type="EMBL" id="MCP8898765.1"/>
    </source>
</evidence>
<evidence type="ECO:0000313" key="7">
    <source>
        <dbReference type="Proteomes" id="UP001139319"/>
    </source>
</evidence>
<organism evidence="6 7">
    <name type="scientific">Gilvimarinus xylanilyticus</name>
    <dbReference type="NCBI Taxonomy" id="2944139"/>
    <lineage>
        <taxon>Bacteria</taxon>
        <taxon>Pseudomonadati</taxon>
        <taxon>Pseudomonadota</taxon>
        <taxon>Gammaproteobacteria</taxon>
        <taxon>Cellvibrionales</taxon>
        <taxon>Cellvibrionaceae</taxon>
        <taxon>Gilvimarinus</taxon>
    </lineage>
</organism>
<dbReference type="GO" id="GO:0006417">
    <property type="term" value="P:regulation of translation"/>
    <property type="evidence" value="ECO:0007669"/>
    <property type="project" value="UniProtKB-KW"/>
</dbReference>
<sequence length="107" mass="11279">MSKNSRLVYSTDQGRIKEEKPAPEAPAGDGIVRIWRESKGRGGKVVSVVKGLPLAGAELKTLAKKLKQTCGTGGAIKDGNIEIQGDHREPLKAALEKAGYQVKLAGG</sequence>
<feature type="domain" description="SUI1" evidence="5">
    <location>
        <begin position="33"/>
        <end position="99"/>
    </location>
</feature>
<dbReference type="AlphaFoldDB" id="A0A9X2HV47"/>
<dbReference type="EMBL" id="JAMFTH010000001">
    <property type="protein sequence ID" value="MCP8898765.1"/>
    <property type="molecule type" value="Genomic_DNA"/>
</dbReference>
<dbReference type="CDD" id="cd11567">
    <property type="entry name" value="YciH_like"/>
    <property type="match status" value="1"/>
</dbReference>
<dbReference type="Pfam" id="PF01253">
    <property type="entry name" value="SUI1"/>
    <property type="match status" value="1"/>
</dbReference>
<dbReference type="PANTHER" id="PTHR12789:SF0">
    <property type="entry name" value="DENSITY-REGULATED PROTEIN"/>
    <property type="match status" value="1"/>
</dbReference>
<reference evidence="6" key="2">
    <citation type="submission" date="2023-01" db="EMBL/GenBank/DDBJ databases">
        <title>Gilvimarinus xylanilyticus HB14 isolated from Caulerpa lentillifera aquaculture base in Hainan, China.</title>
        <authorList>
            <person name="Zhang Y.-J."/>
        </authorList>
    </citation>
    <scope>NUCLEOTIDE SEQUENCE</scope>
    <source>
        <strain evidence="6">HB14</strain>
    </source>
</reference>
<dbReference type="Gene3D" id="3.30.780.10">
    <property type="entry name" value="SUI1-like domain"/>
    <property type="match status" value="1"/>
</dbReference>
<dbReference type="InterPro" id="IPR050318">
    <property type="entry name" value="DENR/SUI1_TIF"/>
</dbReference>
<keyword evidence="7" id="KW-1185">Reference proteome</keyword>
<dbReference type="FunFam" id="3.30.780.10:FF:000002">
    <property type="entry name" value="Stress response translation initiation inhibitor"/>
    <property type="match status" value="1"/>
</dbReference>
<dbReference type="GO" id="GO:0002188">
    <property type="term" value="P:translation reinitiation"/>
    <property type="evidence" value="ECO:0007669"/>
    <property type="project" value="TreeGrafter"/>
</dbReference>
<evidence type="ECO:0000256" key="3">
    <source>
        <dbReference type="ARBA" id="ARBA00022917"/>
    </source>
</evidence>
<evidence type="ECO:0000256" key="2">
    <source>
        <dbReference type="ARBA" id="ARBA00022845"/>
    </source>
</evidence>
<dbReference type="PIRSF" id="PIRSF037511">
    <property type="entry name" value="Transl_init_SUI1_pro"/>
    <property type="match status" value="1"/>
</dbReference>
<evidence type="ECO:0000256" key="4">
    <source>
        <dbReference type="SAM" id="MobiDB-lite"/>
    </source>
</evidence>
<keyword evidence="3" id="KW-0648">Protein biosynthesis</keyword>
<reference evidence="6" key="1">
    <citation type="submission" date="2022-05" db="EMBL/GenBank/DDBJ databases">
        <authorList>
            <person name="Sun H.-N."/>
        </authorList>
    </citation>
    <scope>NUCLEOTIDE SEQUENCE</scope>
    <source>
        <strain evidence="6">HB14</strain>
    </source>
</reference>
<feature type="compositionally biased region" description="Polar residues" evidence="4">
    <location>
        <begin position="1"/>
        <end position="13"/>
    </location>
</feature>
<dbReference type="GO" id="GO:0003743">
    <property type="term" value="F:translation initiation factor activity"/>
    <property type="evidence" value="ECO:0007669"/>
    <property type="project" value="InterPro"/>
</dbReference>
<proteinExistence type="inferred from homology"/>
<accession>A0A9X2HV47</accession>